<gene>
    <name evidence="1" type="ORF">An08g06920</name>
</gene>
<sequence length="230" mass="25643">MQSNSKCQHLPVNGHRHYYAPYRVTDSPERMARMKGMNTGIGLRPWGPRHIHVDATYLQCDATSCHTEGLTTVHIPFKGRQGQRTAAKHSATRGPEATAQNITNATNARSRHSGRIHTQRMLGNTIRTCQWEPALMGRKPTTKQEERLPASKGHDEFQETTGYGQISFPKVYYVLCPQVPGNSTERFNQAARVDHTGRGQNGCRSPAHAKSGTELMFAKTDQTMRSFGLG</sequence>
<evidence type="ECO:0000313" key="1">
    <source>
        <dbReference type="RefSeq" id="XP_059604130.1"/>
    </source>
</evidence>
<dbReference type="AlphaFoldDB" id="A0AAJ8E1N9"/>
<dbReference type="RefSeq" id="XP_059604130.1">
    <property type="nucleotide sequence ID" value="XM_059749160.1"/>
</dbReference>
<dbReference type="VEuPathDB" id="FungiDB:An08g06920"/>
<dbReference type="KEGG" id="ang:An08g06920"/>
<dbReference type="GeneID" id="84591726"/>
<name>A0AAJ8E1N9_ASPNG</name>
<protein>
    <submittedName>
        <fullName evidence="1">Uncharacterized protein</fullName>
    </submittedName>
</protein>
<reference evidence="1" key="1">
    <citation type="submission" date="2025-02" db="EMBL/GenBank/DDBJ databases">
        <authorList>
            <consortium name="NCBI Genome Project"/>
        </authorList>
    </citation>
    <scope>NUCLEOTIDE SEQUENCE</scope>
</reference>
<reference evidence="1" key="2">
    <citation type="submission" date="2025-08" db="UniProtKB">
        <authorList>
            <consortium name="RefSeq"/>
        </authorList>
    </citation>
    <scope>IDENTIFICATION</scope>
</reference>
<proteinExistence type="predicted"/>
<accession>A0AAJ8E1N9</accession>
<organism evidence="1">
    <name type="scientific">Aspergillus niger</name>
    <dbReference type="NCBI Taxonomy" id="5061"/>
    <lineage>
        <taxon>Eukaryota</taxon>
        <taxon>Fungi</taxon>
        <taxon>Dikarya</taxon>
        <taxon>Ascomycota</taxon>
        <taxon>Pezizomycotina</taxon>
        <taxon>Eurotiomycetes</taxon>
        <taxon>Eurotiomycetidae</taxon>
        <taxon>Eurotiales</taxon>
        <taxon>Aspergillaceae</taxon>
        <taxon>Aspergillus</taxon>
        <taxon>Aspergillus subgen. Circumdati</taxon>
    </lineage>
</organism>